<dbReference type="EMBL" id="MU865402">
    <property type="protein sequence ID" value="KAK4224154.1"/>
    <property type="molecule type" value="Genomic_DNA"/>
</dbReference>
<feature type="region of interest" description="Disordered" evidence="2">
    <location>
        <begin position="17"/>
        <end position="175"/>
    </location>
</feature>
<feature type="compositionally biased region" description="Low complexity" evidence="2">
    <location>
        <begin position="111"/>
        <end position="146"/>
    </location>
</feature>
<reference evidence="3" key="2">
    <citation type="submission" date="2023-05" db="EMBL/GenBank/DDBJ databases">
        <authorList>
            <consortium name="Lawrence Berkeley National Laboratory"/>
            <person name="Steindorff A."/>
            <person name="Hensen N."/>
            <person name="Bonometti L."/>
            <person name="Westerberg I."/>
            <person name="Brannstrom I.O."/>
            <person name="Guillou S."/>
            <person name="Cros-Aarteil S."/>
            <person name="Calhoun S."/>
            <person name="Haridas S."/>
            <person name="Kuo A."/>
            <person name="Mondo S."/>
            <person name="Pangilinan J."/>
            <person name="Riley R."/>
            <person name="Labutti K."/>
            <person name="Andreopoulos B."/>
            <person name="Lipzen A."/>
            <person name="Chen C."/>
            <person name="Yanf M."/>
            <person name="Daum C."/>
            <person name="Ng V."/>
            <person name="Clum A."/>
            <person name="Ohm R."/>
            <person name="Martin F."/>
            <person name="Silar P."/>
            <person name="Natvig D."/>
            <person name="Lalanne C."/>
            <person name="Gautier V."/>
            <person name="Ament-Velasquez S.L."/>
            <person name="Kruys A."/>
            <person name="Hutchinson M.I."/>
            <person name="Powell A.J."/>
            <person name="Barry K."/>
            <person name="Miller A.N."/>
            <person name="Grigoriev I.V."/>
            <person name="Debuchy R."/>
            <person name="Gladieux P."/>
            <person name="Thoren M.H."/>
            <person name="Johannesson H."/>
        </authorList>
    </citation>
    <scope>NUCLEOTIDE SEQUENCE</scope>
    <source>
        <strain evidence="3">CBS 990.96</strain>
    </source>
</reference>
<accession>A0AAN7BIR2</accession>
<keyword evidence="1" id="KW-0175">Coiled coil</keyword>
<feature type="coiled-coil region" evidence="1">
    <location>
        <begin position="202"/>
        <end position="229"/>
    </location>
</feature>
<name>A0AAN7BIR2_9PEZI</name>
<feature type="compositionally biased region" description="Low complexity" evidence="2">
    <location>
        <begin position="57"/>
        <end position="91"/>
    </location>
</feature>
<protein>
    <submittedName>
        <fullName evidence="3">Uncharacterized protein</fullName>
    </submittedName>
</protein>
<sequence>MARFTLKNPFHFFFPSDTNELTRKPSPPSRRFSIFRPSSQNSNSSRMHKSDINNQDALASPPLSSPESAIDSTFSSPALGLGSPDSGLSGSYFPDADKHLSPHPCPTCKRSPSMSSSVSSDASSTTSEIMSRPTLAPRTSTSNLTPLPTPTPVPGRVRHTVDPLSREFPKPTHEPTLDELLARKPGKWSLNHYVKNAKDISLQNEQLNIEARRREMEEAKRRLLEMAGR</sequence>
<evidence type="ECO:0000256" key="2">
    <source>
        <dbReference type="SAM" id="MobiDB-lite"/>
    </source>
</evidence>
<evidence type="ECO:0000313" key="4">
    <source>
        <dbReference type="Proteomes" id="UP001301958"/>
    </source>
</evidence>
<organism evidence="3 4">
    <name type="scientific">Podospora fimiseda</name>
    <dbReference type="NCBI Taxonomy" id="252190"/>
    <lineage>
        <taxon>Eukaryota</taxon>
        <taxon>Fungi</taxon>
        <taxon>Dikarya</taxon>
        <taxon>Ascomycota</taxon>
        <taxon>Pezizomycotina</taxon>
        <taxon>Sordariomycetes</taxon>
        <taxon>Sordariomycetidae</taxon>
        <taxon>Sordariales</taxon>
        <taxon>Podosporaceae</taxon>
        <taxon>Podospora</taxon>
    </lineage>
</organism>
<comment type="caution">
    <text evidence="3">The sequence shown here is derived from an EMBL/GenBank/DDBJ whole genome shotgun (WGS) entry which is preliminary data.</text>
</comment>
<evidence type="ECO:0000313" key="3">
    <source>
        <dbReference type="EMBL" id="KAK4224154.1"/>
    </source>
</evidence>
<keyword evidence="4" id="KW-1185">Reference proteome</keyword>
<feature type="compositionally biased region" description="Basic and acidic residues" evidence="2">
    <location>
        <begin position="159"/>
        <end position="175"/>
    </location>
</feature>
<feature type="compositionally biased region" description="Low complexity" evidence="2">
    <location>
        <begin position="29"/>
        <end position="39"/>
    </location>
</feature>
<evidence type="ECO:0000256" key="1">
    <source>
        <dbReference type="SAM" id="Coils"/>
    </source>
</evidence>
<dbReference type="Proteomes" id="UP001301958">
    <property type="component" value="Unassembled WGS sequence"/>
</dbReference>
<gene>
    <name evidence="3" type="ORF">QBC38DRAFT_26272</name>
</gene>
<dbReference type="AlphaFoldDB" id="A0AAN7BIR2"/>
<reference evidence="3" key="1">
    <citation type="journal article" date="2023" name="Mol. Phylogenet. Evol.">
        <title>Genome-scale phylogeny and comparative genomics of the fungal order Sordariales.</title>
        <authorList>
            <person name="Hensen N."/>
            <person name="Bonometti L."/>
            <person name="Westerberg I."/>
            <person name="Brannstrom I.O."/>
            <person name="Guillou S."/>
            <person name="Cros-Aarteil S."/>
            <person name="Calhoun S."/>
            <person name="Haridas S."/>
            <person name="Kuo A."/>
            <person name="Mondo S."/>
            <person name="Pangilinan J."/>
            <person name="Riley R."/>
            <person name="LaButti K."/>
            <person name="Andreopoulos B."/>
            <person name="Lipzen A."/>
            <person name="Chen C."/>
            <person name="Yan M."/>
            <person name="Daum C."/>
            <person name="Ng V."/>
            <person name="Clum A."/>
            <person name="Steindorff A."/>
            <person name="Ohm R.A."/>
            <person name="Martin F."/>
            <person name="Silar P."/>
            <person name="Natvig D.O."/>
            <person name="Lalanne C."/>
            <person name="Gautier V."/>
            <person name="Ament-Velasquez S.L."/>
            <person name="Kruys A."/>
            <person name="Hutchinson M.I."/>
            <person name="Powell A.J."/>
            <person name="Barry K."/>
            <person name="Miller A.N."/>
            <person name="Grigoriev I.V."/>
            <person name="Debuchy R."/>
            <person name="Gladieux P."/>
            <person name="Hiltunen Thoren M."/>
            <person name="Johannesson H."/>
        </authorList>
    </citation>
    <scope>NUCLEOTIDE SEQUENCE</scope>
    <source>
        <strain evidence="3">CBS 990.96</strain>
    </source>
</reference>
<proteinExistence type="predicted"/>